<dbReference type="EMBL" id="CABVLZ010000004">
    <property type="protein sequence ID" value="VVU95337.1"/>
    <property type="molecule type" value="Genomic_DNA"/>
</dbReference>
<keyword evidence="1 5" id="KW-0808">Transferase</keyword>
<feature type="transmembrane region" description="Helical" evidence="3">
    <location>
        <begin position="12"/>
        <end position="35"/>
    </location>
</feature>
<evidence type="ECO:0000256" key="3">
    <source>
        <dbReference type="SAM" id="Phobius"/>
    </source>
</evidence>
<keyword evidence="3" id="KW-0812">Transmembrane</keyword>
<organism evidence="5">
    <name type="scientific">seawater metagenome</name>
    <dbReference type="NCBI Taxonomy" id="1561972"/>
    <lineage>
        <taxon>unclassified sequences</taxon>
        <taxon>metagenomes</taxon>
        <taxon>ecological metagenomes</taxon>
    </lineage>
</organism>
<dbReference type="SUPFAM" id="SSF69593">
    <property type="entry name" value="Glycerol-3-phosphate (1)-acyltransferase"/>
    <property type="match status" value="1"/>
</dbReference>
<dbReference type="Pfam" id="PF01553">
    <property type="entry name" value="Acyltransferase"/>
    <property type="match status" value="1"/>
</dbReference>
<dbReference type="AlphaFoldDB" id="A0A5E8CJW5"/>
<dbReference type="InterPro" id="IPR002123">
    <property type="entry name" value="Plipid/glycerol_acylTrfase"/>
</dbReference>
<feature type="domain" description="Phospholipid/glycerol acyltransferase" evidence="4">
    <location>
        <begin position="90"/>
        <end position="223"/>
    </location>
</feature>
<dbReference type="SMART" id="SM00563">
    <property type="entry name" value="PlsC"/>
    <property type="match status" value="1"/>
</dbReference>
<evidence type="ECO:0000313" key="5">
    <source>
        <dbReference type="EMBL" id="VVU95337.1"/>
    </source>
</evidence>
<proteinExistence type="predicted"/>
<dbReference type="PANTHER" id="PTHR10434:SF11">
    <property type="entry name" value="1-ACYL-SN-GLYCEROL-3-PHOSPHATE ACYLTRANSFERASE"/>
    <property type="match status" value="1"/>
</dbReference>
<evidence type="ECO:0000256" key="2">
    <source>
        <dbReference type="ARBA" id="ARBA00023315"/>
    </source>
</evidence>
<keyword evidence="3" id="KW-1133">Transmembrane helix</keyword>
<name>A0A5E8CJW5_9ZZZZ</name>
<keyword evidence="2 5" id="KW-0012">Acyltransferase</keyword>
<dbReference type="GO" id="GO:0006654">
    <property type="term" value="P:phosphatidic acid biosynthetic process"/>
    <property type="evidence" value="ECO:0007669"/>
    <property type="project" value="TreeGrafter"/>
</dbReference>
<evidence type="ECO:0000256" key="1">
    <source>
        <dbReference type="ARBA" id="ARBA00022679"/>
    </source>
</evidence>
<dbReference type="CDD" id="cd07989">
    <property type="entry name" value="LPLAT_AGPAT-like"/>
    <property type="match status" value="1"/>
</dbReference>
<evidence type="ECO:0000259" key="4">
    <source>
        <dbReference type="SMART" id="SM00563"/>
    </source>
</evidence>
<keyword evidence="3" id="KW-0472">Membrane</keyword>
<accession>A0A5E8CJW5</accession>
<sequence>MIYKIFDNFGKIFRCTGVYIYIIFVMITANLFFHFNDFINYKKSLKDRININRTFYIEMASLFFNALFWIKIEIENEDKLSFLDFKKNNYIILSNHISYLDNFIITNVLKKIKNYQNCEFIGDSTILNWFIVGKVFKGLGMIEIKFEKDNKKERLEQNKYCKESVNKLKEDCIKALKEGKNLWFFPEGRCNNHPNKLNQIRGGAFNFQQTTKVPILLVALKNNEKVWANKGYPTGSSKIQVKFFDNPRIYNTVELYRNDIKNSIETWINN</sequence>
<protein>
    <submittedName>
        <fullName evidence="5">Acyltransferase</fullName>
    </submittedName>
</protein>
<reference evidence="5" key="1">
    <citation type="submission" date="2019-09" db="EMBL/GenBank/DDBJ databases">
        <authorList>
            <person name="Needham M D."/>
        </authorList>
    </citation>
    <scope>NUCLEOTIDE SEQUENCE</scope>
</reference>
<gene>
    <name evidence="5" type="ORF">CPAV1605_1088</name>
</gene>
<dbReference type="PANTHER" id="PTHR10434">
    <property type="entry name" value="1-ACYL-SN-GLYCEROL-3-PHOSPHATE ACYLTRANSFERASE"/>
    <property type="match status" value="1"/>
</dbReference>
<dbReference type="GO" id="GO:0003841">
    <property type="term" value="F:1-acylglycerol-3-phosphate O-acyltransferase activity"/>
    <property type="evidence" value="ECO:0007669"/>
    <property type="project" value="TreeGrafter"/>
</dbReference>